<dbReference type="CDD" id="cd14014">
    <property type="entry name" value="STKc_PknB_like"/>
    <property type="match status" value="1"/>
</dbReference>
<keyword evidence="4 5" id="KW-0067">ATP-binding</keyword>
<dbReference type="PROSITE" id="PS00107">
    <property type="entry name" value="PROTEIN_KINASE_ATP"/>
    <property type="match status" value="1"/>
</dbReference>
<evidence type="ECO:0000256" key="2">
    <source>
        <dbReference type="ARBA" id="ARBA00022741"/>
    </source>
</evidence>
<proteinExistence type="predicted"/>
<keyword evidence="9" id="KW-0723">Serine/threonine-protein kinase</keyword>
<keyword evidence="3 9" id="KW-0418">Kinase</keyword>
<keyword evidence="7" id="KW-0812">Transmembrane</keyword>
<evidence type="ECO:0000256" key="6">
    <source>
        <dbReference type="SAM" id="MobiDB-lite"/>
    </source>
</evidence>
<evidence type="ECO:0000259" key="8">
    <source>
        <dbReference type="PROSITE" id="PS50011"/>
    </source>
</evidence>
<feature type="binding site" evidence="5">
    <location>
        <position position="70"/>
    </location>
    <ligand>
        <name>ATP</name>
        <dbReference type="ChEBI" id="CHEBI:30616"/>
    </ligand>
</feature>
<evidence type="ECO:0000256" key="7">
    <source>
        <dbReference type="SAM" id="Phobius"/>
    </source>
</evidence>
<dbReference type="Proteomes" id="UP001164472">
    <property type="component" value="Chromosome"/>
</dbReference>
<dbReference type="InterPro" id="IPR011009">
    <property type="entry name" value="Kinase-like_dom_sf"/>
</dbReference>
<evidence type="ECO:0000313" key="9">
    <source>
        <dbReference type="EMBL" id="UZW75607.1"/>
    </source>
</evidence>
<keyword evidence="1" id="KW-0808">Transferase</keyword>
<feature type="domain" description="Protein kinase" evidence="8">
    <location>
        <begin position="35"/>
        <end position="308"/>
    </location>
</feature>
<keyword evidence="7" id="KW-1133">Transmembrane helix</keyword>
<evidence type="ECO:0000256" key="3">
    <source>
        <dbReference type="ARBA" id="ARBA00022777"/>
    </source>
</evidence>
<evidence type="ECO:0000256" key="5">
    <source>
        <dbReference type="PROSITE-ProRule" id="PRU10141"/>
    </source>
</evidence>
<dbReference type="InterPro" id="IPR000719">
    <property type="entry name" value="Prot_kinase_dom"/>
</dbReference>
<dbReference type="PANTHER" id="PTHR43289:SF34">
    <property type="entry name" value="SERINE_THREONINE-PROTEIN KINASE YBDM-RELATED"/>
    <property type="match status" value="1"/>
</dbReference>
<dbReference type="Gene3D" id="1.10.510.10">
    <property type="entry name" value="Transferase(Phosphotransferase) domain 1"/>
    <property type="match status" value="1"/>
</dbReference>
<name>A0A9E8KR46_9ALTE</name>
<reference evidence="9" key="1">
    <citation type="submission" date="2022-07" db="EMBL/GenBank/DDBJ databases">
        <title>Alkalimarinus sp. nov., isolated from gut of a Alitta virens.</title>
        <authorList>
            <person name="Yang A.I."/>
            <person name="Shin N.-R."/>
        </authorList>
    </citation>
    <scope>NUCLEOTIDE SEQUENCE</scope>
    <source>
        <strain evidence="9">FA028</strain>
    </source>
</reference>
<keyword evidence="10" id="KW-1185">Reference proteome</keyword>
<keyword evidence="7" id="KW-0472">Membrane</keyword>
<dbReference type="KEGG" id="asem:NNL22_03150"/>
<evidence type="ECO:0000256" key="4">
    <source>
        <dbReference type="ARBA" id="ARBA00022840"/>
    </source>
</evidence>
<dbReference type="GO" id="GO:0004674">
    <property type="term" value="F:protein serine/threonine kinase activity"/>
    <property type="evidence" value="ECO:0007669"/>
    <property type="project" value="UniProtKB-KW"/>
</dbReference>
<dbReference type="SMART" id="SM00220">
    <property type="entry name" value="S_TKc"/>
    <property type="match status" value="1"/>
</dbReference>
<organism evidence="9 10">
    <name type="scientific">Alkalimarinus sediminis</name>
    <dbReference type="NCBI Taxonomy" id="1632866"/>
    <lineage>
        <taxon>Bacteria</taxon>
        <taxon>Pseudomonadati</taxon>
        <taxon>Pseudomonadota</taxon>
        <taxon>Gammaproteobacteria</taxon>
        <taxon>Alteromonadales</taxon>
        <taxon>Alteromonadaceae</taxon>
        <taxon>Alkalimarinus</taxon>
    </lineage>
</organism>
<gene>
    <name evidence="9" type="ORF">NNL22_03150</name>
</gene>
<keyword evidence="2 5" id="KW-0547">Nucleotide-binding</keyword>
<dbReference type="EMBL" id="CP101527">
    <property type="protein sequence ID" value="UZW75607.1"/>
    <property type="molecule type" value="Genomic_DNA"/>
</dbReference>
<accession>A0A9E8KR46</accession>
<dbReference type="Pfam" id="PF00069">
    <property type="entry name" value="Pkinase"/>
    <property type="match status" value="1"/>
</dbReference>
<dbReference type="PANTHER" id="PTHR43289">
    <property type="entry name" value="MITOGEN-ACTIVATED PROTEIN KINASE KINASE KINASE 20-RELATED"/>
    <property type="match status" value="1"/>
</dbReference>
<sequence>MQGCKQSAQDQHVNERSAQTPVPTIEMGTVLSERFLLQELLGEGGMGRVYKALDLRREEVQDPNPYVAIKLLNENIRSMAGAGIALQREAVIAQRLQHHHIASVYDYNRDERHAYIVMELIEGYTLDQLIISEYPDGLPAVQSFKIINQLIDTVLFAHHKGVVHADIKPSNVKVMPNGDIKVMDFGLARVMSLMNMASHTDDKEVDAQWRHRSLSDAITPSYATRARLHGRQPIRVDDTFALACVIYLILTGRHPYQRMNADKALKQGIKPERPSQLSKKQWSALQSALDPNIDKESCALNAMSSVFCTARRKTKQQKRKWISAAALLLLCGVVIPVKGWFTEQLPVWQIRFMDADKQVEHITRYMADDARAKQQALQDIYIPVLVERWGRQWATHEPLLTKPAAEQALIASMLQQDLLVANAVAPYFLAHKQFVQSRYDLQQARSKIIIEILMSYDAQLGSHLAASQPMLVSDFMSVYNHATLLDLIAGSSALIKDDPRLNQLLRDAMNEDWAAGRYLPLGEKLQVAKALMPENEDFKKAMVRLSNLMSSESADPIEPLKNRLFLNDNLLDEDAKRLIHPPILQQLFKELKVATSNQLDLNPVYRGYLTEVHDRFIEQGGDEYQWKQWLIKADLDYGRSLANWGQSEEAFQMLEGVLTTQFRF</sequence>
<feature type="region of interest" description="Disordered" evidence="6">
    <location>
        <begin position="1"/>
        <end position="21"/>
    </location>
</feature>
<dbReference type="GO" id="GO:0005524">
    <property type="term" value="F:ATP binding"/>
    <property type="evidence" value="ECO:0007669"/>
    <property type="project" value="UniProtKB-UniRule"/>
</dbReference>
<protein>
    <submittedName>
        <fullName evidence="9">Serine/threonine protein kinase</fullName>
    </submittedName>
</protein>
<dbReference type="InterPro" id="IPR017441">
    <property type="entry name" value="Protein_kinase_ATP_BS"/>
</dbReference>
<dbReference type="SUPFAM" id="SSF56112">
    <property type="entry name" value="Protein kinase-like (PK-like)"/>
    <property type="match status" value="1"/>
</dbReference>
<evidence type="ECO:0000256" key="1">
    <source>
        <dbReference type="ARBA" id="ARBA00022679"/>
    </source>
</evidence>
<feature type="transmembrane region" description="Helical" evidence="7">
    <location>
        <begin position="321"/>
        <end position="341"/>
    </location>
</feature>
<dbReference type="PROSITE" id="PS50011">
    <property type="entry name" value="PROTEIN_KINASE_DOM"/>
    <property type="match status" value="1"/>
</dbReference>
<dbReference type="RefSeq" id="WP_251810568.1">
    <property type="nucleotide sequence ID" value="NZ_CP101527.1"/>
</dbReference>
<evidence type="ECO:0000313" key="10">
    <source>
        <dbReference type="Proteomes" id="UP001164472"/>
    </source>
</evidence>
<dbReference type="Gene3D" id="3.30.200.20">
    <property type="entry name" value="Phosphorylase Kinase, domain 1"/>
    <property type="match status" value="1"/>
</dbReference>
<dbReference type="AlphaFoldDB" id="A0A9E8KR46"/>